<dbReference type="AlphaFoldDB" id="A0A072U983"/>
<reference evidence="2" key="3">
    <citation type="submission" date="2015-04" db="UniProtKB">
        <authorList>
            <consortium name="EnsemblPlants"/>
        </authorList>
    </citation>
    <scope>IDENTIFICATION</scope>
    <source>
        <strain evidence="2">cv. Jemalong A17</strain>
    </source>
</reference>
<dbReference type="HOGENOM" id="CLU_1456523_0_0_1"/>
<evidence type="ECO:0000313" key="3">
    <source>
        <dbReference type="Proteomes" id="UP000002051"/>
    </source>
</evidence>
<accession>A0A072U983</accession>
<protein>
    <submittedName>
        <fullName evidence="1">Cytochrome C biogenesis protein ccsA, putative</fullName>
    </submittedName>
</protein>
<reference evidence="1 3" key="1">
    <citation type="journal article" date="2011" name="Nature">
        <title>The Medicago genome provides insight into the evolution of rhizobial symbioses.</title>
        <authorList>
            <person name="Young N.D."/>
            <person name="Debelle F."/>
            <person name="Oldroyd G.E."/>
            <person name="Geurts R."/>
            <person name="Cannon S.B."/>
            <person name="Udvardi M.K."/>
            <person name="Benedito V.A."/>
            <person name="Mayer K.F."/>
            <person name="Gouzy J."/>
            <person name="Schoof H."/>
            <person name="Van de Peer Y."/>
            <person name="Proost S."/>
            <person name="Cook D.R."/>
            <person name="Meyers B.C."/>
            <person name="Spannagl M."/>
            <person name="Cheung F."/>
            <person name="De Mita S."/>
            <person name="Krishnakumar V."/>
            <person name="Gundlach H."/>
            <person name="Zhou S."/>
            <person name="Mudge J."/>
            <person name="Bharti A.K."/>
            <person name="Murray J.D."/>
            <person name="Naoumkina M.A."/>
            <person name="Rosen B."/>
            <person name="Silverstein K.A."/>
            <person name="Tang H."/>
            <person name="Rombauts S."/>
            <person name="Zhao P.X."/>
            <person name="Zhou P."/>
            <person name="Barbe V."/>
            <person name="Bardou P."/>
            <person name="Bechner M."/>
            <person name="Bellec A."/>
            <person name="Berger A."/>
            <person name="Berges H."/>
            <person name="Bidwell S."/>
            <person name="Bisseling T."/>
            <person name="Choisne N."/>
            <person name="Couloux A."/>
            <person name="Denny R."/>
            <person name="Deshpande S."/>
            <person name="Dai X."/>
            <person name="Doyle J.J."/>
            <person name="Dudez A.M."/>
            <person name="Farmer A.D."/>
            <person name="Fouteau S."/>
            <person name="Franken C."/>
            <person name="Gibelin C."/>
            <person name="Gish J."/>
            <person name="Goldstein S."/>
            <person name="Gonzalez A.J."/>
            <person name="Green P.J."/>
            <person name="Hallab A."/>
            <person name="Hartog M."/>
            <person name="Hua A."/>
            <person name="Humphray S.J."/>
            <person name="Jeong D.H."/>
            <person name="Jing Y."/>
            <person name="Jocker A."/>
            <person name="Kenton S.M."/>
            <person name="Kim D.J."/>
            <person name="Klee K."/>
            <person name="Lai H."/>
            <person name="Lang C."/>
            <person name="Lin S."/>
            <person name="Macmil S.L."/>
            <person name="Magdelenat G."/>
            <person name="Matthews L."/>
            <person name="McCorrison J."/>
            <person name="Monaghan E.L."/>
            <person name="Mun J.H."/>
            <person name="Najar F.Z."/>
            <person name="Nicholson C."/>
            <person name="Noirot C."/>
            <person name="O'Bleness M."/>
            <person name="Paule C.R."/>
            <person name="Poulain J."/>
            <person name="Prion F."/>
            <person name="Qin B."/>
            <person name="Qu C."/>
            <person name="Retzel E.F."/>
            <person name="Riddle C."/>
            <person name="Sallet E."/>
            <person name="Samain S."/>
            <person name="Samson N."/>
            <person name="Sanders I."/>
            <person name="Saurat O."/>
            <person name="Scarpelli C."/>
            <person name="Schiex T."/>
            <person name="Segurens B."/>
            <person name="Severin A.J."/>
            <person name="Sherrier D.J."/>
            <person name="Shi R."/>
            <person name="Sims S."/>
            <person name="Singer S.R."/>
            <person name="Sinharoy S."/>
            <person name="Sterck L."/>
            <person name="Viollet A."/>
            <person name="Wang B.B."/>
            <person name="Wang K."/>
            <person name="Wang M."/>
            <person name="Wang X."/>
            <person name="Warfsmann J."/>
            <person name="Weissenbach J."/>
            <person name="White D.D."/>
            <person name="White J.D."/>
            <person name="Wiley G.B."/>
            <person name="Wincker P."/>
            <person name="Xing Y."/>
            <person name="Yang L."/>
            <person name="Yao Z."/>
            <person name="Ying F."/>
            <person name="Zhai J."/>
            <person name="Zhou L."/>
            <person name="Zuber A."/>
            <person name="Denarie J."/>
            <person name="Dixon R.A."/>
            <person name="May G.D."/>
            <person name="Schwartz D.C."/>
            <person name="Rogers J."/>
            <person name="Quetier F."/>
            <person name="Town C.D."/>
            <person name="Roe B.A."/>
        </authorList>
    </citation>
    <scope>NUCLEOTIDE SEQUENCE [LARGE SCALE GENOMIC DNA]</scope>
    <source>
        <strain evidence="1">A17</strain>
        <strain evidence="2 3">cv. Jemalong A17</strain>
    </source>
</reference>
<reference evidence="1 3" key="2">
    <citation type="journal article" date="2014" name="BMC Genomics">
        <title>An improved genome release (version Mt4.0) for the model legume Medicago truncatula.</title>
        <authorList>
            <person name="Tang H."/>
            <person name="Krishnakumar V."/>
            <person name="Bidwell S."/>
            <person name="Rosen B."/>
            <person name="Chan A."/>
            <person name="Zhou S."/>
            <person name="Gentzbittel L."/>
            <person name="Childs K.L."/>
            <person name="Yandell M."/>
            <person name="Gundlach H."/>
            <person name="Mayer K.F."/>
            <person name="Schwartz D.C."/>
            <person name="Town C.D."/>
        </authorList>
    </citation>
    <scope>GENOME REANNOTATION</scope>
    <source>
        <strain evidence="1">A17</strain>
        <strain evidence="2 3">cv. Jemalong A17</strain>
    </source>
</reference>
<gene>
    <name evidence="1" type="ordered locus">MTR_6g033475</name>
</gene>
<organism evidence="1 3">
    <name type="scientific">Medicago truncatula</name>
    <name type="common">Barrel medic</name>
    <name type="synonym">Medicago tribuloides</name>
    <dbReference type="NCBI Taxonomy" id="3880"/>
    <lineage>
        <taxon>Eukaryota</taxon>
        <taxon>Viridiplantae</taxon>
        <taxon>Streptophyta</taxon>
        <taxon>Embryophyta</taxon>
        <taxon>Tracheophyta</taxon>
        <taxon>Spermatophyta</taxon>
        <taxon>Magnoliopsida</taxon>
        <taxon>eudicotyledons</taxon>
        <taxon>Gunneridae</taxon>
        <taxon>Pentapetalae</taxon>
        <taxon>rosids</taxon>
        <taxon>fabids</taxon>
        <taxon>Fabales</taxon>
        <taxon>Fabaceae</taxon>
        <taxon>Papilionoideae</taxon>
        <taxon>50 kb inversion clade</taxon>
        <taxon>NPAAA clade</taxon>
        <taxon>Hologalegina</taxon>
        <taxon>IRL clade</taxon>
        <taxon>Trifolieae</taxon>
        <taxon>Medicago</taxon>
    </lineage>
</organism>
<keyword evidence="3" id="KW-1185">Reference proteome</keyword>
<evidence type="ECO:0000313" key="2">
    <source>
        <dbReference type="EnsemblPlants" id="KEH25678"/>
    </source>
</evidence>
<dbReference type="STRING" id="3880.A0A072U983"/>
<sequence>MLDPSNFTFYGGENDYVEPFSAFTKLKSLIIHGCKIMDTQIINISSETLVNFAMDYSSSKIAKIELSTPNLCTFTFYGIPHPKIGGSNLSSVKEVNIYAHMDAYLEKLPIVLFNWLQELSVHLEPKGLCGIEQNIETLMHYVTASNAYLGNQKNAREFDFAYYRGKDLMAPRLYEDILKEIEQIGI</sequence>
<evidence type="ECO:0000313" key="1">
    <source>
        <dbReference type="EMBL" id="KEH25678.1"/>
    </source>
</evidence>
<proteinExistence type="predicted"/>
<dbReference type="EnsemblPlants" id="KEH25678">
    <property type="protein sequence ID" value="KEH25678"/>
    <property type="gene ID" value="MTR_6g033475"/>
</dbReference>
<dbReference type="Proteomes" id="UP000002051">
    <property type="component" value="Chromosome 6"/>
</dbReference>
<dbReference type="EMBL" id="CM001222">
    <property type="protein sequence ID" value="KEH25678.1"/>
    <property type="molecule type" value="Genomic_DNA"/>
</dbReference>
<name>A0A072U983_MEDTR</name>